<keyword evidence="7" id="KW-0057">Aromatic amino acid biosynthesis</keyword>
<dbReference type="AlphaFoldDB" id="A0A6J7CID4"/>
<keyword evidence="5" id="KW-0028">Amino-acid biosynthesis</keyword>
<sequence length="397" mass="41839">MLSALANGKSVVRGLSLGEDVGRTANIMRQLGATIEEASGLFLVTGLPQGLRATDEQLYCGNSGTTIRLLLGILSGIKGTHRVTGDASLSRRPMDRVAIPLNLMGVRVKGEGPAITPPLTLSGSETLQSIDYTMPRASAQVKSALLLAGLFAHGITIVREDVRTRANTEEMLSAAGIVVTSTDHGDGRVVTVEPGRPQPCEWNVPGDPSQAAFFVVAGLIHPRGDVKIAAIYDGAERLGYLSVLNRMGAHITQSRTAEGLRLHVRHSELRGTTIHCSEIPSVDEVPALVVAACAAAGETVFVDMSELRIKESDRFTESIRLAEALGGSVEVDGDNFSITGMGSAKDFLPFEFDAPDDHRMAMASSVAAFCGQGGVIHGVESVDTSFPGFFSLLTSAS</sequence>
<gene>
    <name evidence="10" type="ORF">UFOPK3381_00079</name>
</gene>
<evidence type="ECO:0000256" key="1">
    <source>
        <dbReference type="ARBA" id="ARBA00004811"/>
    </source>
</evidence>
<evidence type="ECO:0000256" key="8">
    <source>
        <dbReference type="ARBA" id="ARBA00044633"/>
    </source>
</evidence>
<dbReference type="NCBIfam" id="TIGR01356">
    <property type="entry name" value="aroA"/>
    <property type="match status" value="1"/>
</dbReference>
<comment type="catalytic activity">
    <reaction evidence="8">
        <text>3-phosphoshikimate + phosphoenolpyruvate = 5-O-(1-carboxyvinyl)-3-phosphoshikimate + phosphate</text>
        <dbReference type="Rhea" id="RHEA:21256"/>
        <dbReference type="ChEBI" id="CHEBI:43474"/>
        <dbReference type="ChEBI" id="CHEBI:57701"/>
        <dbReference type="ChEBI" id="CHEBI:58702"/>
        <dbReference type="ChEBI" id="CHEBI:145989"/>
        <dbReference type="EC" id="2.5.1.19"/>
    </reaction>
    <physiologicalReaction direction="left-to-right" evidence="8">
        <dbReference type="Rhea" id="RHEA:21257"/>
    </physiologicalReaction>
</comment>
<dbReference type="InterPro" id="IPR006264">
    <property type="entry name" value="EPSP_synthase"/>
</dbReference>
<reference evidence="10" key="1">
    <citation type="submission" date="2020-05" db="EMBL/GenBank/DDBJ databases">
        <authorList>
            <person name="Chiriac C."/>
            <person name="Salcher M."/>
            <person name="Ghai R."/>
            <person name="Kavagutti S V."/>
        </authorList>
    </citation>
    <scope>NUCLEOTIDE SEQUENCE</scope>
</reference>
<dbReference type="InterPro" id="IPR036968">
    <property type="entry name" value="Enolpyruvate_Tfrase_sf"/>
</dbReference>
<keyword evidence="6" id="KW-0808">Transferase</keyword>
<feature type="domain" description="Enolpyruvate transferase" evidence="9">
    <location>
        <begin position="1"/>
        <end position="391"/>
    </location>
</feature>
<comment type="pathway">
    <text evidence="1">Metabolic intermediate biosynthesis; chorismate biosynthesis; chorismate from D-erythrose 4-phosphate and phosphoenolpyruvate: step 6/7.</text>
</comment>
<evidence type="ECO:0000313" key="10">
    <source>
        <dbReference type="EMBL" id="CAB4857726.1"/>
    </source>
</evidence>
<dbReference type="InterPro" id="IPR001986">
    <property type="entry name" value="Enolpyruvate_Tfrase_dom"/>
</dbReference>
<evidence type="ECO:0000259" key="9">
    <source>
        <dbReference type="Pfam" id="PF00275"/>
    </source>
</evidence>
<accession>A0A6J7CID4</accession>
<dbReference type="PANTHER" id="PTHR21090:SF5">
    <property type="entry name" value="PENTAFUNCTIONAL AROM POLYPEPTIDE"/>
    <property type="match status" value="1"/>
</dbReference>
<keyword evidence="4" id="KW-0963">Cytoplasm</keyword>
<dbReference type="InterPro" id="IPR023193">
    <property type="entry name" value="EPSP_synthase_CS"/>
</dbReference>
<dbReference type="GO" id="GO:0009423">
    <property type="term" value="P:chorismate biosynthetic process"/>
    <property type="evidence" value="ECO:0007669"/>
    <property type="project" value="UniProtKB-UniPathway"/>
</dbReference>
<protein>
    <recommendedName>
        <fullName evidence="3">3-phosphoshikimate 1-carboxyvinyltransferase</fullName>
        <ecNumber evidence="3">2.5.1.19</ecNumber>
    </recommendedName>
</protein>
<dbReference type="PIRSF" id="PIRSF000505">
    <property type="entry name" value="EPSPS"/>
    <property type="match status" value="1"/>
</dbReference>
<dbReference type="EMBL" id="CAFBLN010000001">
    <property type="protein sequence ID" value="CAB4857726.1"/>
    <property type="molecule type" value="Genomic_DNA"/>
</dbReference>
<dbReference type="PANTHER" id="PTHR21090">
    <property type="entry name" value="AROM/DEHYDROQUINATE SYNTHASE"/>
    <property type="match status" value="1"/>
</dbReference>
<dbReference type="FunFam" id="3.65.10.10:FF:000005">
    <property type="entry name" value="3-phosphoshikimate 1-carboxyvinyltransferase"/>
    <property type="match status" value="1"/>
</dbReference>
<dbReference type="PROSITE" id="PS00104">
    <property type="entry name" value="EPSP_SYNTHASE_1"/>
    <property type="match status" value="1"/>
</dbReference>
<dbReference type="GO" id="GO:0003866">
    <property type="term" value="F:3-phosphoshikimate 1-carboxyvinyltransferase activity"/>
    <property type="evidence" value="ECO:0007669"/>
    <property type="project" value="UniProtKB-EC"/>
</dbReference>
<dbReference type="InterPro" id="IPR013792">
    <property type="entry name" value="RNA3'P_cycl/enolpyr_Trfase_a/b"/>
</dbReference>
<proteinExistence type="inferred from homology"/>
<evidence type="ECO:0000256" key="2">
    <source>
        <dbReference type="ARBA" id="ARBA00009948"/>
    </source>
</evidence>
<dbReference type="EC" id="2.5.1.19" evidence="3"/>
<dbReference type="GO" id="GO:0009073">
    <property type="term" value="P:aromatic amino acid family biosynthetic process"/>
    <property type="evidence" value="ECO:0007669"/>
    <property type="project" value="UniProtKB-KW"/>
</dbReference>
<name>A0A6J7CID4_9ZZZZ</name>
<evidence type="ECO:0000256" key="5">
    <source>
        <dbReference type="ARBA" id="ARBA00022605"/>
    </source>
</evidence>
<dbReference type="UniPathway" id="UPA00053">
    <property type="reaction ID" value="UER00089"/>
</dbReference>
<organism evidence="10">
    <name type="scientific">freshwater metagenome</name>
    <dbReference type="NCBI Taxonomy" id="449393"/>
    <lineage>
        <taxon>unclassified sequences</taxon>
        <taxon>metagenomes</taxon>
        <taxon>ecological metagenomes</taxon>
    </lineage>
</organism>
<dbReference type="Gene3D" id="3.65.10.10">
    <property type="entry name" value="Enolpyruvate transferase domain"/>
    <property type="match status" value="2"/>
</dbReference>
<comment type="similarity">
    <text evidence="2">Belongs to the EPSP synthase family.</text>
</comment>
<evidence type="ECO:0000256" key="7">
    <source>
        <dbReference type="ARBA" id="ARBA00023141"/>
    </source>
</evidence>
<evidence type="ECO:0000256" key="6">
    <source>
        <dbReference type="ARBA" id="ARBA00022679"/>
    </source>
</evidence>
<dbReference type="SUPFAM" id="SSF55205">
    <property type="entry name" value="EPT/RTPC-like"/>
    <property type="match status" value="1"/>
</dbReference>
<evidence type="ECO:0000256" key="4">
    <source>
        <dbReference type="ARBA" id="ARBA00022490"/>
    </source>
</evidence>
<dbReference type="GO" id="GO:0008652">
    <property type="term" value="P:amino acid biosynthetic process"/>
    <property type="evidence" value="ECO:0007669"/>
    <property type="project" value="UniProtKB-KW"/>
</dbReference>
<evidence type="ECO:0000256" key="3">
    <source>
        <dbReference type="ARBA" id="ARBA00012450"/>
    </source>
</evidence>
<dbReference type="Pfam" id="PF00275">
    <property type="entry name" value="EPSP_synthase"/>
    <property type="match status" value="1"/>
</dbReference>